<dbReference type="RefSeq" id="WP_344363422.1">
    <property type="nucleotide sequence ID" value="NZ_BAAAQB010000015.1"/>
</dbReference>
<keyword evidence="4 7" id="KW-0547">Nucleotide-binding</keyword>
<comment type="caution">
    <text evidence="10">The sequence shown here is derived from an EMBL/GenBank/DDBJ whole genome shotgun (WGS) entry which is preliminary data.</text>
</comment>
<feature type="compositionally biased region" description="Basic residues" evidence="8">
    <location>
        <begin position="297"/>
        <end position="310"/>
    </location>
</feature>
<name>A0ABP5KDQ9_9MICC</name>
<evidence type="ECO:0000256" key="1">
    <source>
        <dbReference type="ARBA" id="ARBA00012513"/>
    </source>
</evidence>
<dbReference type="Gene3D" id="1.10.510.10">
    <property type="entry name" value="Transferase(Phosphotransferase) domain 1"/>
    <property type="match status" value="1"/>
</dbReference>
<dbReference type="InterPro" id="IPR008266">
    <property type="entry name" value="Tyr_kinase_AS"/>
</dbReference>
<evidence type="ECO:0000256" key="2">
    <source>
        <dbReference type="ARBA" id="ARBA00022527"/>
    </source>
</evidence>
<dbReference type="InterPro" id="IPR011009">
    <property type="entry name" value="Kinase-like_dom_sf"/>
</dbReference>
<feature type="region of interest" description="Disordered" evidence="8">
    <location>
        <begin position="404"/>
        <end position="444"/>
    </location>
</feature>
<evidence type="ECO:0000259" key="9">
    <source>
        <dbReference type="PROSITE" id="PS50011"/>
    </source>
</evidence>
<dbReference type="EMBL" id="BAAAQB010000015">
    <property type="protein sequence ID" value="GAA2131072.1"/>
    <property type="molecule type" value="Genomic_DNA"/>
</dbReference>
<evidence type="ECO:0000256" key="7">
    <source>
        <dbReference type="PROSITE-ProRule" id="PRU10141"/>
    </source>
</evidence>
<dbReference type="PROSITE" id="PS00107">
    <property type="entry name" value="PROTEIN_KINASE_ATP"/>
    <property type="match status" value="1"/>
</dbReference>
<evidence type="ECO:0000256" key="4">
    <source>
        <dbReference type="ARBA" id="ARBA00022741"/>
    </source>
</evidence>
<evidence type="ECO:0000256" key="3">
    <source>
        <dbReference type="ARBA" id="ARBA00022679"/>
    </source>
</evidence>
<accession>A0ABP5KDQ9</accession>
<evidence type="ECO:0000256" key="5">
    <source>
        <dbReference type="ARBA" id="ARBA00022777"/>
    </source>
</evidence>
<feature type="binding site" evidence="7">
    <location>
        <position position="41"/>
    </location>
    <ligand>
        <name>ATP</name>
        <dbReference type="ChEBI" id="CHEBI:30616"/>
    </ligand>
</feature>
<dbReference type="InterPro" id="IPR000719">
    <property type="entry name" value="Prot_kinase_dom"/>
</dbReference>
<feature type="region of interest" description="Disordered" evidence="8">
    <location>
        <begin position="288"/>
        <end position="358"/>
    </location>
</feature>
<dbReference type="PROSITE" id="PS50011">
    <property type="entry name" value="PROTEIN_KINASE_DOM"/>
    <property type="match status" value="1"/>
</dbReference>
<feature type="compositionally biased region" description="Polar residues" evidence="8">
    <location>
        <begin position="328"/>
        <end position="337"/>
    </location>
</feature>
<dbReference type="SUPFAM" id="SSF56112">
    <property type="entry name" value="Protein kinase-like (PK-like)"/>
    <property type="match status" value="1"/>
</dbReference>
<evidence type="ECO:0000256" key="6">
    <source>
        <dbReference type="ARBA" id="ARBA00022840"/>
    </source>
</evidence>
<dbReference type="InterPro" id="IPR017441">
    <property type="entry name" value="Protein_kinase_ATP_BS"/>
</dbReference>
<sequence>MAGSPAPIVRGYDVGRCLGVGGSATVWLVTEQSTRRDFALKCFDTGAGTAAEDAETEAAIRREVRILSALEHDHLVRAHAVVRLRRPHEAGEGGLGLALDYAPGGSLAALVAGRGRLGPGETVTVLTPIAQALAYLHGQGFTHGDVAPGNVLFTASGKPLLADLGVARMVADATSTVEVGTDGFRDPAPADAVRAGLQPERDVYSLAALGWYCLTGRAPEPGAQRPPLRLFVPEVPAALVAALEAGLNEDRRQRPSAADLAAAVYRSSTAEPVDLSITVHPTVIPQLLTRRDVQPGPRRRRPGKLRRHGRGLAPAGGFLRRKQPGSAPEQSWRSRSGTPGPWRRPGATGAAGAHRGFRRTPARRAVSLSLVALVLLAGTWLLAGGAPARDAVAGLFSALGADGGAGPGSPVPAEPTGAAGTAAEPSPGPADETPTAGGGESPVRPDLEALLASTDPAEAVRGLARLRSLAFTSGDFGLLDAVNAPASAAAVADERIRTQLSAAGNVLAGFSTALTRIETAADSSPDRAVVAITTESSGYKELDGGGNVVGQVPPAAAQQLELVLVPVDGRWRIAEILPGDPDAG</sequence>
<keyword evidence="3" id="KW-0808">Transferase</keyword>
<proteinExistence type="predicted"/>
<keyword evidence="5" id="KW-0418">Kinase</keyword>
<dbReference type="EC" id="2.7.11.1" evidence="1"/>
<keyword evidence="2" id="KW-0723">Serine/threonine-protein kinase</keyword>
<feature type="compositionally biased region" description="Low complexity" evidence="8">
    <location>
        <begin position="414"/>
        <end position="425"/>
    </location>
</feature>
<protein>
    <recommendedName>
        <fullName evidence="1">non-specific serine/threonine protein kinase</fullName>
        <ecNumber evidence="1">2.7.11.1</ecNumber>
    </recommendedName>
</protein>
<reference evidence="11" key="1">
    <citation type="journal article" date="2019" name="Int. J. Syst. Evol. Microbiol.">
        <title>The Global Catalogue of Microorganisms (GCM) 10K type strain sequencing project: providing services to taxonomists for standard genome sequencing and annotation.</title>
        <authorList>
            <consortium name="The Broad Institute Genomics Platform"/>
            <consortium name="The Broad Institute Genome Sequencing Center for Infectious Disease"/>
            <person name="Wu L."/>
            <person name="Ma J."/>
        </authorList>
    </citation>
    <scope>NUCLEOTIDE SEQUENCE [LARGE SCALE GENOMIC DNA]</scope>
    <source>
        <strain evidence="11">JCM 15921</strain>
    </source>
</reference>
<feature type="domain" description="Protein kinase" evidence="9">
    <location>
        <begin position="12"/>
        <end position="283"/>
    </location>
</feature>
<dbReference type="Proteomes" id="UP001500102">
    <property type="component" value="Unassembled WGS sequence"/>
</dbReference>
<evidence type="ECO:0000313" key="10">
    <source>
        <dbReference type="EMBL" id="GAA2131072.1"/>
    </source>
</evidence>
<gene>
    <name evidence="10" type="ORF">GCM10009825_12470</name>
</gene>
<keyword evidence="6 7" id="KW-0067">ATP-binding</keyword>
<dbReference type="PANTHER" id="PTHR43289">
    <property type="entry name" value="MITOGEN-ACTIVATED PROTEIN KINASE KINASE KINASE 20-RELATED"/>
    <property type="match status" value="1"/>
</dbReference>
<dbReference type="PROSITE" id="PS00109">
    <property type="entry name" value="PROTEIN_KINASE_TYR"/>
    <property type="match status" value="1"/>
</dbReference>
<dbReference type="Gene3D" id="3.30.200.20">
    <property type="entry name" value="Phosphorylase Kinase, domain 1"/>
    <property type="match status" value="1"/>
</dbReference>
<dbReference type="CDD" id="cd14014">
    <property type="entry name" value="STKc_PknB_like"/>
    <property type="match status" value="1"/>
</dbReference>
<dbReference type="Pfam" id="PF00069">
    <property type="entry name" value="Pkinase"/>
    <property type="match status" value="1"/>
</dbReference>
<keyword evidence="11" id="KW-1185">Reference proteome</keyword>
<organism evidence="10 11">
    <name type="scientific">Arthrobacter humicola</name>
    <dbReference type="NCBI Taxonomy" id="409291"/>
    <lineage>
        <taxon>Bacteria</taxon>
        <taxon>Bacillati</taxon>
        <taxon>Actinomycetota</taxon>
        <taxon>Actinomycetes</taxon>
        <taxon>Micrococcales</taxon>
        <taxon>Micrococcaceae</taxon>
        <taxon>Arthrobacter</taxon>
    </lineage>
</organism>
<evidence type="ECO:0000313" key="11">
    <source>
        <dbReference type="Proteomes" id="UP001500102"/>
    </source>
</evidence>
<evidence type="ECO:0000256" key="8">
    <source>
        <dbReference type="SAM" id="MobiDB-lite"/>
    </source>
</evidence>
<dbReference type="PANTHER" id="PTHR43289:SF6">
    <property type="entry name" value="SERINE_THREONINE-PROTEIN KINASE NEKL-3"/>
    <property type="match status" value="1"/>
</dbReference>